<protein>
    <submittedName>
        <fullName evidence="10">DUF421 domain-containing protein</fullName>
    </submittedName>
</protein>
<feature type="domain" description="YetF-like N-terminal transmembrane" evidence="9">
    <location>
        <begin position="26"/>
        <end position="98"/>
    </location>
</feature>
<keyword evidence="4 7" id="KW-0812">Transmembrane</keyword>
<keyword evidence="6 7" id="KW-0472">Membrane</keyword>
<dbReference type="Pfam" id="PF20730">
    <property type="entry name" value="YetF_N"/>
    <property type="match status" value="1"/>
</dbReference>
<evidence type="ECO:0000313" key="10">
    <source>
        <dbReference type="EMBL" id="MFD2608667.1"/>
    </source>
</evidence>
<evidence type="ECO:0000256" key="3">
    <source>
        <dbReference type="ARBA" id="ARBA00022475"/>
    </source>
</evidence>
<evidence type="ECO:0000259" key="9">
    <source>
        <dbReference type="Pfam" id="PF20730"/>
    </source>
</evidence>
<dbReference type="InterPro" id="IPR048454">
    <property type="entry name" value="YetF_N"/>
</dbReference>
<proteinExistence type="inferred from homology"/>
<comment type="subcellular location">
    <subcellularLocation>
        <location evidence="1">Cell membrane</location>
        <topology evidence="1">Multi-pass membrane protein</topology>
    </subcellularLocation>
</comment>
<comment type="caution">
    <text evidence="10">The sequence shown here is derived from an EMBL/GenBank/DDBJ whole genome shotgun (WGS) entry which is preliminary data.</text>
</comment>
<dbReference type="Gene3D" id="3.30.240.20">
    <property type="entry name" value="bsu07140 like domains"/>
    <property type="match status" value="1"/>
</dbReference>
<dbReference type="PANTHER" id="PTHR34582:SF6">
    <property type="entry name" value="UPF0702 TRANSMEMBRANE PROTEIN YCAP"/>
    <property type="match status" value="1"/>
</dbReference>
<dbReference type="EMBL" id="JBHUMK010000014">
    <property type="protein sequence ID" value="MFD2608667.1"/>
    <property type="molecule type" value="Genomic_DNA"/>
</dbReference>
<name>A0ABW5P3J4_9DEIO</name>
<reference evidence="11" key="1">
    <citation type="journal article" date="2019" name="Int. J. Syst. Evol. Microbiol.">
        <title>The Global Catalogue of Microorganisms (GCM) 10K type strain sequencing project: providing services to taxonomists for standard genome sequencing and annotation.</title>
        <authorList>
            <consortium name="The Broad Institute Genomics Platform"/>
            <consortium name="The Broad Institute Genome Sequencing Center for Infectious Disease"/>
            <person name="Wu L."/>
            <person name="Ma J."/>
        </authorList>
    </citation>
    <scope>NUCLEOTIDE SEQUENCE [LARGE SCALE GENOMIC DNA]</scope>
    <source>
        <strain evidence="11">KCTC 33842</strain>
    </source>
</reference>
<feature type="domain" description="YetF C-terminal" evidence="8">
    <location>
        <begin position="103"/>
        <end position="172"/>
    </location>
</feature>
<dbReference type="RefSeq" id="WP_386843397.1">
    <property type="nucleotide sequence ID" value="NZ_JBHUMK010000014.1"/>
</dbReference>
<evidence type="ECO:0000256" key="1">
    <source>
        <dbReference type="ARBA" id="ARBA00004651"/>
    </source>
</evidence>
<dbReference type="Pfam" id="PF04239">
    <property type="entry name" value="DUF421"/>
    <property type="match status" value="1"/>
</dbReference>
<evidence type="ECO:0000313" key="11">
    <source>
        <dbReference type="Proteomes" id="UP001597475"/>
    </source>
</evidence>
<keyword evidence="3" id="KW-1003">Cell membrane</keyword>
<organism evidence="10 11">
    <name type="scientific">Deinococcus taklimakanensis</name>
    <dbReference type="NCBI Taxonomy" id="536443"/>
    <lineage>
        <taxon>Bacteria</taxon>
        <taxon>Thermotogati</taxon>
        <taxon>Deinococcota</taxon>
        <taxon>Deinococci</taxon>
        <taxon>Deinococcales</taxon>
        <taxon>Deinococcaceae</taxon>
        <taxon>Deinococcus</taxon>
    </lineage>
</organism>
<keyword evidence="11" id="KW-1185">Reference proteome</keyword>
<gene>
    <name evidence="10" type="ORF">ACFSR9_04315</name>
</gene>
<comment type="similarity">
    <text evidence="2">Belongs to the UPF0702 family.</text>
</comment>
<evidence type="ECO:0000256" key="4">
    <source>
        <dbReference type="ARBA" id="ARBA00022692"/>
    </source>
</evidence>
<accession>A0ABW5P3J4</accession>
<feature type="transmembrane region" description="Helical" evidence="7">
    <location>
        <begin position="23"/>
        <end position="43"/>
    </location>
</feature>
<sequence length="239" mass="26058">MSVGPEVVPFDLHRMFLGDTPPLFLLEVVFRTVVIFLWLLFLLRLTGKRGLAQLSPLEFAIVVALGSAAGDPMFYPEVPLLHAMLTLAVVVGLQRLLAQLIIRNETVETLLDGKPVELVRGGVIDREALAGANMSLEDLLERLRPQGVRQLGQVQRAYMEQDGVLSVFKHEQDAPAGLPITPPWDLNKPRTLPAGAVAEQPVACLCCGRTRPGRQVPGQCACGENTWTPALTDPLADQD</sequence>
<evidence type="ECO:0000256" key="5">
    <source>
        <dbReference type="ARBA" id="ARBA00022989"/>
    </source>
</evidence>
<dbReference type="InterPro" id="IPR023090">
    <property type="entry name" value="UPF0702_alpha/beta_dom_sf"/>
</dbReference>
<dbReference type="PANTHER" id="PTHR34582">
    <property type="entry name" value="UPF0702 TRANSMEMBRANE PROTEIN YCAP"/>
    <property type="match status" value="1"/>
</dbReference>
<dbReference type="InterPro" id="IPR007353">
    <property type="entry name" value="DUF421"/>
</dbReference>
<evidence type="ECO:0000256" key="2">
    <source>
        <dbReference type="ARBA" id="ARBA00006448"/>
    </source>
</evidence>
<evidence type="ECO:0000259" key="8">
    <source>
        <dbReference type="Pfam" id="PF04239"/>
    </source>
</evidence>
<keyword evidence="5 7" id="KW-1133">Transmembrane helix</keyword>
<evidence type="ECO:0000256" key="6">
    <source>
        <dbReference type="ARBA" id="ARBA00023136"/>
    </source>
</evidence>
<evidence type="ECO:0000256" key="7">
    <source>
        <dbReference type="SAM" id="Phobius"/>
    </source>
</evidence>
<dbReference type="Proteomes" id="UP001597475">
    <property type="component" value="Unassembled WGS sequence"/>
</dbReference>